<comment type="caution">
    <text evidence="1">The sequence shown here is derived from an EMBL/GenBank/DDBJ whole genome shotgun (WGS) entry which is preliminary data.</text>
</comment>
<accession>A0AAW8XVK5</accession>
<sequence length="58" mass="6642">MGLSEGSTVICYNNADMKDILTIGSDYQIEKIIDDDLMKLIDVSELVFIWRFINPDTQ</sequence>
<dbReference type="EMBL" id="JAWHZD010000014">
    <property type="protein sequence ID" value="MDV0843680.1"/>
    <property type="molecule type" value="Genomic_DNA"/>
</dbReference>
<evidence type="ECO:0000313" key="1">
    <source>
        <dbReference type="EMBL" id="MDV0843680.1"/>
    </source>
</evidence>
<evidence type="ECO:0000313" key="2">
    <source>
        <dbReference type="Proteomes" id="UP001284547"/>
    </source>
</evidence>
<gene>
    <name evidence="1" type="ORF">RZP41_20835</name>
</gene>
<dbReference type="AlphaFoldDB" id="A0AAW8XVK5"/>
<reference evidence="1" key="1">
    <citation type="submission" date="2023-10" db="EMBL/GenBank/DDBJ databases">
        <title>Surveillance and assessment of the effects of hospital wastewater treatment on clearance of pathogenic bacterial and antimicrobial resistance genes.</title>
        <authorList>
            <person name="Wu Y."/>
        </authorList>
    </citation>
    <scope>NUCLEOTIDE SEQUENCE</scope>
    <source>
        <strain evidence="1">23-M-SRM-33-1</strain>
    </source>
</reference>
<dbReference type="RefSeq" id="WP_167875563.1">
    <property type="nucleotide sequence ID" value="NZ_CBCYJL010000008.1"/>
</dbReference>
<proteinExistence type="predicted"/>
<protein>
    <submittedName>
        <fullName evidence="1">Uncharacterized protein</fullName>
    </submittedName>
</protein>
<organism evidence="1 2">
    <name type="scientific">Klebsiella quasipneumoniae subsp. quasipneumoniae</name>
    <dbReference type="NCBI Taxonomy" id="1667327"/>
    <lineage>
        <taxon>Bacteria</taxon>
        <taxon>Pseudomonadati</taxon>
        <taxon>Pseudomonadota</taxon>
        <taxon>Gammaproteobacteria</taxon>
        <taxon>Enterobacterales</taxon>
        <taxon>Enterobacteriaceae</taxon>
        <taxon>Klebsiella/Raoultella group</taxon>
        <taxon>Klebsiella</taxon>
        <taxon>Klebsiella pneumoniae complex</taxon>
    </lineage>
</organism>
<name>A0AAW8XVK5_9ENTR</name>
<dbReference type="Proteomes" id="UP001284547">
    <property type="component" value="Unassembled WGS sequence"/>
</dbReference>